<sequence>MLRFTSDKSKPVSLDFNVWDHTIPEIYGIVLGMFIKLGLVECLNISESELLDFIIDVDRGYLETFYHSFYHAADVTSPDMAALLLAGLCHDIGHPGLNNLYQANAKTELVQEFGETSVLEKYSCSMAMDLVTKHGLFRNIAQSPAATLPEGNRATEESMRESMIKAIMATDMSFHYDMLNNLNTLIE</sequence>
<dbReference type="Pfam" id="PF00233">
    <property type="entry name" value="PDEase_I"/>
    <property type="match status" value="1"/>
</dbReference>
<organism evidence="4 5">
    <name type="scientific">Modicella reniformis</name>
    <dbReference type="NCBI Taxonomy" id="1440133"/>
    <lineage>
        <taxon>Eukaryota</taxon>
        <taxon>Fungi</taxon>
        <taxon>Fungi incertae sedis</taxon>
        <taxon>Mucoromycota</taxon>
        <taxon>Mortierellomycotina</taxon>
        <taxon>Mortierellomycetes</taxon>
        <taxon>Mortierellales</taxon>
        <taxon>Mortierellaceae</taxon>
        <taxon>Modicella</taxon>
    </lineage>
</organism>
<dbReference type="Proteomes" id="UP000749646">
    <property type="component" value="Unassembled WGS sequence"/>
</dbReference>
<gene>
    <name evidence="4" type="ORF">BGZ65_007957</name>
</gene>
<dbReference type="EMBL" id="JAAAHW010010522">
    <property type="protein sequence ID" value="KAF9925120.1"/>
    <property type="molecule type" value="Genomic_DNA"/>
</dbReference>
<accession>A0A9P6IJC1</accession>
<dbReference type="Gene3D" id="1.10.1300.10">
    <property type="entry name" value="3'5'-cyclic nucleotide phosphodiesterase, catalytic domain"/>
    <property type="match status" value="1"/>
</dbReference>
<dbReference type="AlphaFoldDB" id="A0A9P6IJC1"/>
<keyword evidence="1" id="KW-0479">Metal-binding</keyword>
<evidence type="ECO:0000259" key="3">
    <source>
        <dbReference type="PROSITE" id="PS51845"/>
    </source>
</evidence>
<proteinExistence type="predicted"/>
<dbReference type="InterPro" id="IPR002073">
    <property type="entry name" value="PDEase_catalytic_dom"/>
</dbReference>
<dbReference type="InterPro" id="IPR003607">
    <property type="entry name" value="HD/PDEase_dom"/>
</dbReference>
<evidence type="ECO:0000256" key="2">
    <source>
        <dbReference type="ARBA" id="ARBA00022801"/>
    </source>
</evidence>
<dbReference type="SUPFAM" id="SSF109604">
    <property type="entry name" value="HD-domain/PDEase-like"/>
    <property type="match status" value="1"/>
</dbReference>
<evidence type="ECO:0000256" key="1">
    <source>
        <dbReference type="ARBA" id="ARBA00022723"/>
    </source>
</evidence>
<feature type="domain" description="PDEase" evidence="3">
    <location>
        <begin position="1"/>
        <end position="187"/>
    </location>
</feature>
<comment type="caution">
    <text evidence="4">The sequence shown here is derived from an EMBL/GenBank/DDBJ whole genome shotgun (WGS) entry which is preliminary data.</text>
</comment>
<keyword evidence="2" id="KW-0378">Hydrolase</keyword>
<keyword evidence="5" id="KW-1185">Reference proteome</keyword>
<dbReference type="PROSITE" id="PS51845">
    <property type="entry name" value="PDEASE_I_2"/>
    <property type="match status" value="1"/>
</dbReference>
<dbReference type="PANTHER" id="PTHR11347">
    <property type="entry name" value="CYCLIC NUCLEOTIDE PHOSPHODIESTERASE"/>
    <property type="match status" value="1"/>
</dbReference>
<evidence type="ECO:0000313" key="4">
    <source>
        <dbReference type="EMBL" id="KAF9925120.1"/>
    </source>
</evidence>
<dbReference type="InterPro" id="IPR036971">
    <property type="entry name" value="PDEase_catalytic_dom_sf"/>
</dbReference>
<dbReference type="OrthoDB" id="546632at2759"/>
<reference evidence="4" key="1">
    <citation type="journal article" date="2020" name="Fungal Divers.">
        <title>Resolving the Mortierellaceae phylogeny through synthesis of multi-gene phylogenetics and phylogenomics.</title>
        <authorList>
            <person name="Vandepol N."/>
            <person name="Liber J."/>
            <person name="Desiro A."/>
            <person name="Na H."/>
            <person name="Kennedy M."/>
            <person name="Barry K."/>
            <person name="Grigoriev I.V."/>
            <person name="Miller A.N."/>
            <person name="O'Donnell K."/>
            <person name="Stajich J.E."/>
            <person name="Bonito G."/>
        </authorList>
    </citation>
    <scope>NUCLEOTIDE SEQUENCE</scope>
    <source>
        <strain evidence="4">MES-2147</strain>
    </source>
</reference>
<dbReference type="GO" id="GO:0046872">
    <property type="term" value="F:metal ion binding"/>
    <property type="evidence" value="ECO:0007669"/>
    <property type="project" value="UniProtKB-KW"/>
</dbReference>
<protein>
    <recommendedName>
        <fullName evidence="3">PDEase domain-containing protein</fullName>
    </recommendedName>
</protein>
<feature type="non-terminal residue" evidence="4">
    <location>
        <position position="1"/>
    </location>
</feature>
<dbReference type="InterPro" id="IPR023174">
    <property type="entry name" value="PDEase_CS"/>
</dbReference>
<dbReference type="CDD" id="cd00077">
    <property type="entry name" value="HDc"/>
    <property type="match status" value="1"/>
</dbReference>
<name>A0A9P6IJC1_9FUNG</name>
<evidence type="ECO:0000313" key="5">
    <source>
        <dbReference type="Proteomes" id="UP000749646"/>
    </source>
</evidence>
<dbReference type="GO" id="GO:0007165">
    <property type="term" value="P:signal transduction"/>
    <property type="evidence" value="ECO:0007669"/>
    <property type="project" value="InterPro"/>
</dbReference>
<dbReference type="GO" id="GO:0004114">
    <property type="term" value="F:3',5'-cyclic-nucleotide phosphodiesterase activity"/>
    <property type="evidence" value="ECO:0007669"/>
    <property type="project" value="InterPro"/>
</dbReference>
<dbReference type="PROSITE" id="PS00126">
    <property type="entry name" value="PDEASE_I_1"/>
    <property type="match status" value="1"/>
</dbReference>